<gene>
    <name evidence="2" type="ORF">DFR70_10455</name>
</gene>
<name>A0A318K0D5_9NOCA</name>
<feature type="transmembrane region" description="Helical" evidence="1">
    <location>
        <begin position="20"/>
        <end position="41"/>
    </location>
</feature>
<proteinExistence type="predicted"/>
<keyword evidence="1" id="KW-1133">Transmembrane helix</keyword>
<evidence type="ECO:0000313" key="2">
    <source>
        <dbReference type="EMBL" id="PXX64994.1"/>
    </source>
</evidence>
<protein>
    <submittedName>
        <fullName evidence="2">Uncharacterized protein</fullName>
    </submittedName>
</protein>
<evidence type="ECO:0000313" key="3">
    <source>
        <dbReference type="Proteomes" id="UP000247569"/>
    </source>
</evidence>
<dbReference type="EMBL" id="QJKF01000004">
    <property type="protein sequence ID" value="PXX64994.1"/>
    <property type="molecule type" value="Genomic_DNA"/>
</dbReference>
<dbReference type="Proteomes" id="UP000247569">
    <property type="component" value="Unassembled WGS sequence"/>
</dbReference>
<keyword evidence="1" id="KW-0472">Membrane</keyword>
<organism evidence="2 3">
    <name type="scientific">Nocardia tenerifensis</name>
    <dbReference type="NCBI Taxonomy" id="228006"/>
    <lineage>
        <taxon>Bacteria</taxon>
        <taxon>Bacillati</taxon>
        <taxon>Actinomycetota</taxon>
        <taxon>Actinomycetes</taxon>
        <taxon>Mycobacteriales</taxon>
        <taxon>Nocardiaceae</taxon>
        <taxon>Nocardia</taxon>
    </lineage>
</organism>
<dbReference type="AlphaFoldDB" id="A0A318K0D5"/>
<sequence>MSQGPSATGGLASSKRWPPGWWPAAAALVAVLIIVAIVVVAQTNSDTAGAGAKSSTVDRPADTTPVSAVWSIPKSFLGQWRGGANDGSRGFEVELTVKPGKNSEELVAWSQTEKTSGNRCERVGRVVTVDETELTLAVRPIGGADCGDDGKPSAIQLQPDGSMLYRAGASTGTLHRP</sequence>
<evidence type="ECO:0000256" key="1">
    <source>
        <dbReference type="SAM" id="Phobius"/>
    </source>
</evidence>
<keyword evidence="3" id="KW-1185">Reference proteome</keyword>
<reference evidence="2 3" key="1">
    <citation type="submission" date="2018-05" db="EMBL/GenBank/DDBJ databases">
        <title>Genomic Encyclopedia of Type Strains, Phase IV (KMG-IV): sequencing the most valuable type-strain genomes for metagenomic binning, comparative biology and taxonomic classification.</title>
        <authorList>
            <person name="Goeker M."/>
        </authorList>
    </citation>
    <scope>NUCLEOTIDE SEQUENCE [LARGE SCALE GENOMIC DNA]</scope>
    <source>
        <strain evidence="2 3">DSM 44704</strain>
    </source>
</reference>
<comment type="caution">
    <text evidence="2">The sequence shown here is derived from an EMBL/GenBank/DDBJ whole genome shotgun (WGS) entry which is preliminary data.</text>
</comment>
<keyword evidence="1" id="KW-0812">Transmembrane</keyword>
<accession>A0A318K0D5</accession>